<feature type="domain" description="GGDEF" evidence="5">
    <location>
        <begin position="491"/>
        <end position="624"/>
    </location>
</feature>
<dbReference type="NCBIfam" id="TIGR00254">
    <property type="entry name" value="GGDEF"/>
    <property type="match status" value="1"/>
</dbReference>
<dbReference type="InterPro" id="IPR001633">
    <property type="entry name" value="EAL_dom"/>
</dbReference>
<dbReference type="InterPro" id="IPR013767">
    <property type="entry name" value="PAS_fold"/>
</dbReference>
<dbReference type="Pfam" id="PF00563">
    <property type="entry name" value="EAL"/>
    <property type="match status" value="1"/>
</dbReference>
<evidence type="ECO:0000259" key="3">
    <source>
        <dbReference type="PROSITE" id="PS50113"/>
    </source>
</evidence>
<evidence type="ECO:0000259" key="5">
    <source>
        <dbReference type="PROSITE" id="PS50887"/>
    </source>
</evidence>
<dbReference type="CDD" id="cd18773">
    <property type="entry name" value="PDC1_HK_sensor"/>
    <property type="match status" value="1"/>
</dbReference>
<dbReference type="Gene3D" id="3.20.20.450">
    <property type="entry name" value="EAL domain"/>
    <property type="match status" value="1"/>
</dbReference>
<dbReference type="CDD" id="cd01948">
    <property type="entry name" value="EAL"/>
    <property type="match status" value="1"/>
</dbReference>
<protein>
    <submittedName>
        <fullName evidence="6">EAL domain-containing protein</fullName>
    </submittedName>
</protein>
<dbReference type="PROSITE" id="PS50112">
    <property type="entry name" value="PAS"/>
    <property type="match status" value="1"/>
</dbReference>
<dbReference type="PANTHER" id="PTHR44757">
    <property type="entry name" value="DIGUANYLATE CYCLASE DGCP"/>
    <property type="match status" value="1"/>
</dbReference>
<dbReference type="Pfam" id="PF00990">
    <property type="entry name" value="GGDEF"/>
    <property type="match status" value="1"/>
</dbReference>
<dbReference type="InterPro" id="IPR000014">
    <property type="entry name" value="PAS"/>
</dbReference>
<accession>A0ABS8IM30</accession>
<keyword evidence="1" id="KW-0472">Membrane</keyword>
<sequence length="890" mass="97410">MTLSPDPTAPAGKTRPYSLRRLAAATALLITVLGAATSVMLYASYHDALRAQQASLRNLSIAFAAQTLTVAQAVDQLMRQVGRAYRTGAVSLAPLFTENGPAQEYLLAVHLYDAAGQPIASGTPASVAIASEAARAPDRAPAVESRDGVGITISGIDRQTGRGVINFSRAISNARGERIGTVLAQVDSRRFEQIYGLVELGKGGSVTLFQRDGTMLVRGPSLPARIGRNLRDTPLFTRYLPAAERGGMREVSPIDAVVRLYGYDTVPGFPLVIVTGMNMGDALATWYGRLWTALGFFSLVALALVFLAWRVARDASRQARLIERLAASEARAEASAGYLANILNAVGTPIWVLDSARKFVMMNEAFARFVGRRAQELGGRAEHEVLDPGNLDERERRYREVLDDARTREALGELRDGAGQTRTVIQLTSKLVDQDGQAQLVSVLTDITERQRAEQRLAYLADFDVLTGLPNQNQFRRVLAAVAADAAQHNGSVGTVVVSLTRLHEISDLLGQEAGERALRQVGETFRALQPRAVIVARIKSTEFAVIVAADRGRLAIEDFVGDLQHRLSGPMTIGGRDFYLGPVMGVSVFPEDGTTADELYRCAESARNRETGNDDEAIHFFSASTHHDLDERLAIEAQLRRALERQEFRLEYQPKVNIADGRIVGFEALLRWANPMLGEVSPVRFIPIAERTGLIIAIGAWVLEETCRQMRSWTARTGVPVKVAVNLSPRQFHQKDLLPSIRDCVGRWGVPPGSLELEITETALVSREQEVDVLMRGIRALGVELSIDDFGTGYSSLAYLKRFPVQRLKIDRTFIRDLGQDDDSAAIVHSVISLARNLKLAVVAEGVETEEQLAMLREMQCDEFQGFLFSRAVSADQVMALLEANKSLA</sequence>
<name>A0ABS8IM30_9BURK</name>
<dbReference type="PANTHER" id="PTHR44757:SF2">
    <property type="entry name" value="BIOFILM ARCHITECTURE MAINTENANCE PROTEIN MBAA"/>
    <property type="match status" value="1"/>
</dbReference>
<dbReference type="SUPFAM" id="SSF55073">
    <property type="entry name" value="Nucleotide cyclase"/>
    <property type="match status" value="1"/>
</dbReference>
<dbReference type="SMART" id="SM00267">
    <property type="entry name" value="GGDEF"/>
    <property type="match status" value="1"/>
</dbReference>
<evidence type="ECO:0000313" key="7">
    <source>
        <dbReference type="Proteomes" id="UP001198701"/>
    </source>
</evidence>
<reference evidence="6 7" key="1">
    <citation type="submission" date="2021-11" db="EMBL/GenBank/DDBJ databases">
        <authorList>
            <person name="Huq M.A."/>
        </authorList>
    </citation>
    <scope>NUCLEOTIDE SEQUENCE [LARGE SCALE GENOMIC DNA]</scope>
    <source>
        <strain evidence="6 7">MAHUQ-52</strain>
    </source>
</reference>
<dbReference type="SUPFAM" id="SSF141868">
    <property type="entry name" value="EAL domain-like"/>
    <property type="match status" value="1"/>
</dbReference>
<dbReference type="InterPro" id="IPR043128">
    <property type="entry name" value="Rev_trsase/Diguanyl_cyclase"/>
</dbReference>
<evidence type="ECO:0000313" key="6">
    <source>
        <dbReference type="EMBL" id="MCC6069557.1"/>
    </source>
</evidence>
<feature type="domain" description="PAS" evidence="2">
    <location>
        <begin position="335"/>
        <end position="405"/>
    </location>
</feature>
<keyword evidence="7" id="KW-1185">Reference proteome</keyword>
<feature type="domain" description="PAC" evidence="3">
    <location>
        <begin position="408"/>
        <end position="459"/>
    </location>
</feature>
<evidence type="ECO:0000259" key="2">
    <source>
        <dbReference type="PROSITE" id="PS50112"/>
    </source>
</evidence>
<evidence type="ECO:0000256" key="1">
    <source>
        <dbReference type="SAM" id="Phobius"/>
    </source>
</evidence>
<dbReference type="InterPro" id="IPR000160">
    <property type="entry name" value="GGDEF_dom"/>
</dbReference>
<dbReference type="Pfam" id="PF00989">
    <property type="entry name" value="PAS"/>
    <property type="match status" value="1"/>
</dbReference>
<keyword evidence="1" id="KW-0812">Transmembrane</keyword>
<dbReference type="InterPro" id="IPR035965">
    <property type="entry name" value="PAS-like_dom_sf"/>
</dbReference>
<dbReference type="InterPro" id="IPR035919">
    <property type="entry name" value="EAL_sf"/>
</dbReference>
<dbReference type="PROSITE" id="PS50887">
    <property type="entry name" value="GGDEF"/>
    <property type="match status" value="1"/>
</dbReference>
<gene>
    <name evidence="6" type="ORF">LMJ30_01100</name>
</gene>
<dbReference type="SMART" id="SM00091">
    <property type="entry name" value="PAS"/>
    <property type="match status" value="1"/>
</dbReference>
<feature type="transmembrane region" description="Helical" evidence="1">
    <location>
        <begin position="22"/>
        <end position="43"/>
    </location>
</feature>
<organism evidence="6 7">
    <name type="scientific">Massilia agrisoli</name>
    <dbReference type="NCBI Taxonomy" id="2892444"/>
    <lineage>
        <taxon>Bacteria</taxon>
        <taxon>Pseudomonadati</taxon>
        <taxon>Pseudomonadota</taxon>
        <taxon>Betaproteobacteria</taxon>
        <taxon>Burkholderiales</taxon>
        <taxon>Oxalobacteraceae</taxon>
        <taxon>Telluria group</taxon>
        <taxon>Massilia</taxon>
    </lineage>
</organism>
<keyword evidence="1" id="KW-1133">Transmembrane helix</keyword>
<dbReference type="PROSITE" id="PS50883">
    <property type="entry name" value="EAL"/>
    <property type="match status" value="1"/>
</dbReference>
<proteinExistence type="predicted"/>
<comment type="caution">
    <text evidence="6">The sequence shown here is derived from an EMBL/GenBank/DDBJ whole genome shotgun (WGS) entry which is preliminary data.</text>
</comment>
<evidence type="ECO:0000259" key="4">
    <source>
        <dbReference type="PROSITE" id="PS50883"/>
    </source>
</evidence>
<dbReference type="CDD" id="cd01949">
    <property type="entry name" value="GGDEF"/>
    <property type="match status" value="1"/>
</dbReference>
<dbReference type="Pfam" id="PF22588">
    <property type="entry name" value="dCache_1_like"/>
    <property type="match status" value="1"/>
</dbReference>
<feature type="transmembrane region" description="Helical" evidence="1">
    <location>
        <begin position="286"/>
        <end position="309"/>
    </location>
</feature>
<dbReference type="CDD" id="cd00130">
    <property type="entry name" value="PAS"/>
    <property type="match status" value="1"/>
</dbReference>
<dbReference type="InterPro" id="IPR052155">
    <property type="entry name" value="Biofilm_reg_signaling"/>
</dbReference>
<dbReference type="SMART" id="SM00052">
    <property type="entry name" value="EAL"/>
    <property type="match status" value="1"/>
</dbReference>
<dbReference type="InterPro" id="IPR054327">
    <property type="entry name" value="His-kinase-like_sensor"/>
</dbReference>
<dbReference type="SUPFAM" id="SSF55785">
    <property type="entry name" value="PYP-like sensor domain (PAS domain)"/>
    <property type="match status" value="1"/>
</dbReference>
<dbReference type="Gene3D" id="3.30.70.270">
    <property type="match status" value="1"/>
</dbReference>
<dbReference type="PROSITE" id="PS50113">
    <property type="entry name" value="PAC"/>
    <property type="match status" value="1"/>
</dbReference>
<dbReference type="CDD" id="cd12915">
    <property type="entry name" value="PDC2_DGC_like"/>
    <property type="match status" value="1"/>
</dbReference>
<dbReference type="RefSeq" id="WP_229430488.1">
    <property type="nucleotide sequence ID" value="NZ_JAJHPV010000002.1"/>
</dbReference>
<dbReference type="NCBIfam" id="TIGR00229">
    <property type="entry name" value="sensory_box"/>
    <property type="match status" value="1"/>
</dbReference>
<dbReference type="InterPro" id="IPR029787">
    <property type="entry name" value="Nucleotide_cyclase"/>
</dbReference>
<feature type="domain" description="EAL" evidence="4">
    <location>
        <begin position="633"/>
        <end position="887"/>
    </location>
</feature>
<dbReference type="Proteomes" id="UP001198701">
    <property type="component" value="Unassembled WGS sequence"/>
</dbReference>
<dbReference type="InterPro" id="IPR000700">
    <property type="entry name" value="PAS-assoc_C"/>
</dbReference>
<dbReference type="Gene3D" id="3.30.450.20">
    <property type="entry name" value="PAS domain"/>
    <property type="match status" value="3"/>
</dbReference>
<dbReference type="EMBL" id="JAJHPV010000002">
    <property type="protein sequence ID" value="MCC6069557.1"/>
    <property type="molecule type" value="Genomic_DNA"/>
</dbReference>